<dbReference type="InterPro" id="IPR011006">
    <property type="entry name" value="CheY-like_superfamily"/>
</dbReference>
<proteinExistence type="predicted"/>
<dbReference type="InterPro" id="IPR016032">
    <property type="entry name" value="Sig_transdc_resp-reg_C-effctor"/>
</dbReference>
<dbReference type="Gene3D" id="3.40.50.2300">
    <property type="match status" value="1"/>
</dbReference>
<evidence type="ECO:0000256" key="6">
    <source>
        <dbReference type="ARBA" id="ARBA00023163"/>
    </source>
</evidence>
<evidence type="ECO:0000256" key="5">
    <source>
        <dbReference type="ARBA" id="ARBA00023125"/>
    </source>
</evidence>
<keyword evidence="4" id="KW-0805">Transcription regulation</keyword>
<evidence type="ECO:0000256" key="4">
    <source>
        <dbReference type="ARBA" id="ARBA00023015"/>
    </source>
</evidence>
<dbReference type="InterPro" id="IPR001867">
    <property type="entry name" value="OmpR/PhoB-type_DNA-bd"/>
</dbReference>
<evidence type="ECO:0000256" key="2">
    <source>
        <dbReference type="ARBA" id="ARBA00022553"/>
    </source>
</evidence>
<feature type="domain" description="OmpR/PhoB-type" evidence="11">
    <location>
        <begin position="125"/>
        <end position="220"/>
    </location>
</feature>
<dbReference type="InterPro" id="IPR001789">
    <property type="entry name" value="Sig_transdc_resp-reg_receiver"/>
</dbReference>
<comment type="function">
    <text evidence="7">May play the central regulatory role in sporulation. It may be an element of the effector pathway responsible for the activation of sporulation genes in response to nutritional stress. Spo0A may act in concert with spo0H (a sigma factor) to control the expression of some genes that are critical to the sporulation process.</text>
</comment>
<dbReference type="GO" id="GO:0000976">
    <property type="term" value="F:transcription cis-regulatory region binding"/>
    <property type="evidence" value="ECO:0007669"/>
    <property type="project" value="TreeGrafter"/>
</dbReference>
<evidence type="ECO:0000256" key="9">
    <source>
        <dbReference type="PROSITE-ProRule" id="PRU01091"/>
    </source>
</evidence>
<dbReference type="SMART" id="SM00862">
    <property type="entry name" value="Trans_reg_C"/>
    <property type="match status" value="1"/>
</dbReference>
<dbReference type="OrthoDB" id="9790442at2"/>
<dbReference type="GO" id="GO:0000156">
    <property type="term" value="F:phosphorelay response regulator activity"/>
    <property type="evidence" value="ECO:0007669"/>
    <property type="project" value="TreeGrafter"/>
</dbReference>
<evidence type="ECO:0000256" key="3">
    <source>
        <dbReference type="ARBA" id="ARBA00023012"/>
    </source>
</evidence>
<dbReference type="PANTHER" id="PTHR48111">
    <property type="entry name" value="REGULATOR OF RPOS"/>
    <property type="match status" value="1"/>
</dbReference>
<evidence type="ECO:0000256" key="1">
    <source>
        <dbReference type="ARBA" id="ARBA00018672"/>
    </source>
</evidence>
<reference evidence="13" key="1">
    <citation type="submission" date="2016-05" db="EMBL/GenBank/DDBJ databases">
        <authorList>
            <person name="Holder M.E."/>
            <person name="Ajami N.J."/>
            <person name="Petrosino J.F."/>
        </authorList>
    </citation>
    <scope>NUCLEOTIDE SEQUENCE [LARGE SCALE GENOMIC DNA]</scope>
    <source>
        <strain evidence="13">ATCC 700696</strain>
    </source>
</reference>
<evidence type="ECO:0000256" key="8">
    <source>
        <dbReference type="PROSITE-ProRule" id="PRU00169"/>
    </source>
</evidence>
<keyword evidence="2 8" id="KW-0597">Phosphoprotein</keyword>
<dbReference type="CDD" id="cd00383">
    <property type="entry name" value="trans_reg_C"/>
    <property type="match status" value="1"/>
</dbReference>
<gene>
    <name evidence="12" type="ORF">AXF17_03250</name>
</gene>
<accession>A0A223AU58</accession>
<dbReference type="Gene3D" id="1.10.10.10">
    <property type="entry name" value="Winged helix-like DNA-binding domain superfamily/Winged helix DNA-binding domain"/>
    <property type="match status" value="1"/>
</dbReference>
<dbReference type="RefSeq" id="WP_094234730.1">
    <property type="nucleotide sequence ID" value="NZ_CP016199.1"/>
</dbReference>
<feature type="DNA-binding region" description="OmpR/PhoB-type" evidence="9">
    <location>
        <begin position="125"/>
        <end position="220"/>
    </location>
</feature>
<dbReference type="GO" id="GO:0032993">
    <property type="term" value="C:protein-DNA complex"/>
    <property type="evidence" value="ECO:0007669"/>
    <property type="project" value="TreeGrafter"/>
</dbReference>
<evidence type="ECO:0000313" key="12">
    <source>
        <dbReference type="EMBL" id="ASS38507.1"/>
    </source>
</evidence>
<feature type="domain" description="Response regulatory" evidence="10">
    <location>
        <begin position="3"/>
        <end position="119"/>
    </location>
</feature>
<dbReference type="PROSITE" id="PS51755">
    <property type="entry name" value="OMPR_PHOB"/>
    <property type="match status" value="1"/>
</dbReference>
<keyword evidence="6" id="KW-0804">Transcription</keyword>
<dbReference type="PROSITE" id="PS50110">
    <property type="entry name" value="RESPONSE_REGULATORY"/>
    <property type="match status" value="1"/>
</dbReference>
<dbReference type="InterPro" id="IPR039420">
    <property type="entry name" value="WalR-like"/>
</dbReference>
<dbReference type="PANTHER" id="PTHR48111:SF1">
    <property type="entry name" value="TWO-COMPONENT RESPONSE REGULATOR ORR33"/>
    <property type="match status" value="1"/>
</dbReference>
<dbReference type="SUPFAM" id="SSF52172">
    <property type="entry name" value="CheY-like"/>
    <property type="match status" value="1"/>
</dbReference>
<dbReference type="GO" id="GO:0005829">
    <property type="term" value="C:cytosol"/>
    <property type="evidence" value="ECO:0007669"/>
    <property type="project" value="TreeGrafter"/>
</dbReference>
<dbReference type="Pfam" id="PF00486">
    <property type="entry name" value="Trans_reg_C"/>
    <property type="match status" value="1"/>
</dbReference>
<keyword evidence="5 9" id="KW-0238">DNA-binding</keyword>
<dbReference type="CDD" id="cd17574">
    <property type="entry name" value="REC_OmpR"/>
    <property type="match status" value="1"/>
</dbReference>
<evidence type="ECO:0000259" key="10">
    <source>
        <dbReference type="PROSITE" id="PS50110"/>
    </source>
</evidence>
<dbReference type="Pfam" id="PF00072">
    <property type="entry name" value="Response_reg"/>
    <property type="match status" value="1"/>
</dbReference>
<dbReference type="SMART" id="SM00448">
    <property type="entry name" value="REC"/>
    <property type="match status" value="1"/>
</dbReference>
<evidence type="ECO:0000313" key="13">
    <source>
        <dbReference type="Proteomes" id="UP000214689"/>
    </source>
</evidence>
<evidence type="ECO:0000256" key="7">
    <source>
        <dbReference type="ARBA" id="ARBA00024867"/>
    </source>
</evidence>
<keyword evidence="3" id="KW-0902">Two-component regulatory system</keyword>
<protein>
    <recommendedName>
        <fullName evidence="1">Stage 0 sporulation protein A homolog</fullName>
    </recommendedName>
</protein>
<keyword evidence="13" id="KW-1185">Reference proteome</keyword>
<dbReference type="SUPFAM" id="SSF46894">
    <property type="entry name" value="C-terminal effector domain of the bipartite response regulators"/>
    <property type="match status" value="1"/>
</dbReference>
<dbReference type="Proteomes" id="UP000214689">
    <property type="component" value="Chromosome"/>
</dbReference>
<sequence>MATILFLEDEKMIREVLSEYMVVAGHEVIPCERGDEAIKLIEEGKPFDLAILDIRVPGATGLEVLQTIKKERGEDTGTIMLTAYDDINTQLEAFNYLADDYITKPASPIILIKRIEAVLRRTGKKAAAQIEHGFVVDEDELRAYYDKRNLKLTVSEFVLMKTLRDSPGRVFSRDQLINMIFDEDYVANDRIIDAHVKNLRKKLPFDYIETVIGLGYRWRKEDEIRK</sequence>
<feature type="modified residue" description="4-aspartylphosphate" evidence="8">
    <location>
        <position position="53"/>
    </location>
</feature>
<dbReference type="GO" id="GO:0006355">
    <property type="term" value="P:regulation of DNA-templated transcription"/>
    <property type="evidence" value="ECO:0007669"/>
    <property type="project" value="InterPro"/>
</dbReference>
<dbReference type="AlphaFoldDB" id="A0A223AU58"/>
<name>A0A223AU58_9FIRM</name>
<dbReference type="EMBL" id="CP016199">
    <property type="protein sequence ID" value="ASS38507.1"/>
    <property type="molecule type" value="Genomic_DNA"/>
</dbReference>
<dbReference type="InterPro" id="IPR036388">
    <property type="entry name" value="WH-like_DNA-bd_sf"/>
</dbReference>
<evidence type="ECO:0000259" key="11">
    <source>
        <dbReference type="PROSITE" id="PS51755"/>
    </source>
</evidence>
<organism evidence="12 13">
    <name type="scientific">Mogibacterium pumilum</name>
    <dbReference type="NCBI Taxonomy" id="86332"/>
    <lineage>
        <taxon>Bacteria</taxon>
        <taxon>Bacillati</taxon>
        <taxon>Bacillota</taxon>
        <taxon>Clostridia</taxon>
        <taxon>Peptostreptococcales</taxon>
        <taxon>Anaerovoracaceae</taxon>
        <taxon>Mogibacterium</taxon>
    </lineage>
</organism>